<evidence type="ECO:0000313" key="2">
    <source>
        <dbReference type="Proteomes" id="UP001367316"/>
    </source>
</evidence>
<accession>A0ABR1NJE6</accession>
<dbReference type="Proteomes" id="UP001367316">
    <property type="component" value="Unassembled WGS sequence"/>
</dbReference>
<keyword evidence="2" id="KW-1185">Reference proteome</keyword>
<gene>
    <name evidence="1" type="ORF">JOL62DRAFT_600554</name>
</gene>
<comment type="caution">
    <text evidence="1">The sequence shown here is derived from an EMBL/GenBank/DDBJ whole genome shotgun (WGS) entry which is preliminary data.</text>
</comment>
<protein>
    <submittedName>
        <fullName evidence="1">Uncharacterized protein</fullName>
    </submittedName>
</protein>
<sequence>MYTPQAKYDQYQASKKSEEMLATAEELKLSEVVQTENAKLKSHVKQLAEAAGVQVDDEREDLEYFTELVEQADNKIERLWDLVEKICTITENFEVKIAATDEEVATVQKMHAAMEGNDIDFKEKFAAAYQEPSKKKLSPSMESDADLASQRANAVIATTIRKRLQLIGPRANNNLCDSNFHEARRNLPRAPTSSLIAAYGASGFARRTPRVSCSAVLDSQFSLCELTNAKMMQTQEGLRNESLREIETEAAQTWWRIYGSQVPKYHHSAHGRAKAAFAFAMAQQEHMRAALARMQSELHELVQRAIAAHESLPGSEFEGEIMRNVEERDGHLRALNTTMWLCFAFLMYLRRGGGVLADEEEVVGKDVDVWSDV</sequence>
<reference evidence="1 2" key="1">
    <citation type="submission" date="2024-04" db="EMBL/GenBank/DDBJ databases">
        <title>Phyllosticta paracitricarpa is synonymous to the EU quarantine fungus P. citricarpa based on phylogenomic analyses.</title>
        <authorList>
            <consortium name="Lawrence Berkeley National Laboratory"/>
            <person name="Van ingen-buijs V.A."/>
            <person name="Van westerhoven A.C."/>
            <person name="Haridas S."/>
            <person name="Skiadas P."/>
            <person name="Martin F."/>
            <person name="Groenewald J.Z."/>
            <person name="Crous P.W."/>
            <person name="Seidl M.F."/>
        </authorList>
    </citation>
    <scope>NUCLEOTIDE SEQUENCE [LARGE SCALE GENOMIC DNA]</scope>
    <source>
        <strain evidence="1 2">CBS 141358</strain>
    </source>
</reference>
<organism evidence="1 2">
    <name type="scientific">Phyllosticta paracitricarpa</name>
    <dbReference type="NCBI Taxonomy" id="2016321"/>
    <lineage>
        <taxon>Eukaryota</taxon>
        <taxon>Fungi</taxon>
        <taxon>Dikarya</taxon>
        <taxon>Ascomycota</taxon>
        <taxon>Pezizomycotina</taxon>
        <taxon>Dothideomycetes</taxon>
        <taxon>Dothideomycetes incertae sedis</taxon>
        <taxon>Botryosphaeriales</taxon>
        <taxon>Phyllostictaceae</taxon>
        <taxon>Phyllosticta</taxon>
    </lineage>
</organism>
<dbReference type="EMBL" id="JBBPBF010000001">
    <property type="protein sequence ID" value="KAK7615287.1"/>
    <property type="molecule type" value="Genomic_DNA"/>
</dbReference>
<name>A0ABR1NJE6_9PEZI</name>
<evidence type="ECO:0000313" key="1">
    <source>
        <dbReference type="EMBL" id="KAK7615287.1"/>
    </source>
</evidence>
<proteinExistence type="predicted"/>